<dbReference type="AlphaFoldDB" id="A0ABD3GQ26"/>
<accession>A0ABD3GQ26</accession>
<organism evidence="2 3">
    <name type="scientific">Riccia sorocarpa</name>
    <dbReference type="NCBI Taxonomy" id="122646"/>
    <lineage>
        <taxon>Eukaryota</taxon>
        <taxon>Viridiplantae</taxon>
        <taxon>Streptophyta</taxon>
        <taxon>Embryophyta</taxon>
        <taxon>Marchantiophyta</taxon>
        <taxon>Marchantiopsida</taxon>
        <taxon>Marchantiidae</taxon>
        <taxon>Marchantiales</taxon>
        <taxon>Ricciaceae</taxon>
        <taxon>Riccia</taxon>
    </lineage>
</organism>
<comment type="caution">
    <text evidence="2">The sequence shown here is derived from an EMBL/GenBank/DDBJ whole genome shotgun (WGS) entry which is preliminary data.</text>
</comment>
<reference evidence="2 3" key="1">
    <citation type="submission" date="2024-09" db="EMBL/GenBank/DDBJ databases">
        <title>Chromosome-scale assembly of Riccia sorocarpa.</title>
        <authorList>
            <person name="Paukszto L."/>
        </authorList>
    </citation>
    <scope>NUCLEOTIDE SEQUENCE [LARGE SCALE GENOMIC DNA]</scope>
    <source>
        <strain evidence="2">LP-2024</strain>
        <tissue evidence="2">Aerial parts of the thallus</tissue>
    </source>
</reference>
<keyword evidence="1" id="KW-0472">Membrane</keyword>
<protein>
    <submittedName>
        <fullName evidence="2">Uncharacterized protein</fullName>
    </submittedName>
</protein>
<name>A0ABD3GQ26_9MARC</name>
<feature type="transmembrane region" description="Helical" evidence="1">
    <location>
        <begin position="12"/>
        <end position="33"/>
    </location>
</feature>
<gene>
    <name evidence="2" type="ORF">R1sor_024274</name>
</gene>
<keyword evidence="3" id="KW-1185">Reference proteome</keyword>
<evidence type="ECO:0000313" key="2">
    <source>
        <dbReference type="EMBL" id="KAL3681318.1"/>
    </source>
</evidence>
<keyword evidence="1" id="KW-1133">Transmembrane helix</keyword>
<keyword evidence="1" id="KW-0812">Transmembrane</keyword>
<evidence type="ECO:0000256" key="1">
    <source>
        <dbReference type="SAM" id="Phobius"/>
    </source>
</evidence>
<evidence type="ECO:0000313" key="3">
    <source>
        <dbReference type="Proteomes" id="UP001633002"/>
    </source>
</evidence>
<sequence length="141" mass="17029">MRYSVYSEEELEFLVLVLVIFQLALQLVLQFLADEENLQTTAYDLMDSDEEPESNEMLQSPECAVVACHALLDQSLDEADRWWIKERNLSWFDYYLWVAYEENRWVRSLRMPKELFLWVVNRLRCSIRKQDTDLGLLIQWR</sequence>
<proteinExistence type="predicted"/>
<dbReference type="Proteomes" id="UP001633002">
    <property type="component" value="Unassembled WGS sequence"/>
</dbReference>
<dbReference type="EMBL" id="JBJQOH010000007">
    <property type="protein sequence ID" value="KAL3681318.1"/>
    <property type="molecule type" value="Genomic_DNA"/>
</dbReference>